<feature type="transmembrane region" description="Helical" evidence="1">
    <location>
        <begin position="213"/>
        <end position="229"/>
    </location>
</feature>
<feature type="transmembrane region" description="Helical" evidence="1">
    <location>
        <begin position="167"/>
        <end position="184"/>
    </location>
</feature>
<dbReference type="RefSeq" id="WP_050671620.1">
    <property type="nucleotide sequence ID" value="NZ_LAIR01000002.1"/>
</dbReference>
<proteinExistence type="predicted"/>
<keyword evidence="3" id="KW-1185">Reference proteome</keyword>
<comment type="caution">
    <text evidence="2">The sequence shown here is derived from an EMBL/GenBank/DDBJ whole genome shotgun (WGS) entry which is preliminary data.</text>
</comment>
<feature type="transmembrane region" description="Helical" evidence="1">
    <location>
        <begin position="367"/>
        <end position="386"/>
    </location>
</feature>
<evidence type="ECO:0008006" key="4">
    <source>
        <dbReference type="Google" id="ProtNLM"/>
    </source>
</evidence>
<accession>A0A0L6CMQ1</accession>
<feature type="transmembrane region" description="Helical" evidence="1">
    <location>
        <begin position="392"/>
        <end position="415"/>
    </location>
</feature>
<gene>
    <name evidence="2" type="ORF">VV01_21155</name>
</gene>
<evidence type="ECO:0000313" key="2">
    <source>
        <dbReference type="EMBL" id="KNX39066.1"/>
    </source>
</evidence>
<feature type="transmembrane region" description="Helical" evidence="1">
    <location>
        <begin position="109"/>
        <end position="133"/>
    </location>
</feature>
<evidence type="ECO:0000256" key="1">
    <source>
        <dbReference type="SAM" id="Phobius"/>
    </source>
</evidence>
<keyword evidence="1" id="KW-0472">Membrane</keyword>
<organism evidence="2 3">
    <name type="scientific">Luteipulveratus halotolerans</name>
    <dbReference type="NCBI Taxonomy" id="1631356"/>
    <lineage>
        <taxon>Bacteria</taxon>
        <taxon>Bacillati</taxon>
        <taxon>Actinomycetota</taxon>
        <taxon>Actinomycetes</taxon>
        <taxon>Micrococcales</taxon>
        <taxon>Dermacoccaceae</taxon>
        <taxon>Luteipulveratus</taxon>
    </lineage>
</organism>
<name>A0A0L6CMQ1_9MICO</name>
<feature type="transmembrane region" description="Helical" evidence="1">
    <location>
        <begin position="341"/>
        <end position="360"/>
    </location>
</feature>
<feature type="transmembrane region" description="Helical" evidence="1">
    <location>
        <begin position="191"/>
        <end position="207"/>
    </location>
</feature>
<feature type="transmembrane region" description="Helical" evidence="1">
    <location>
        <begin position="250"/>
        <end position="271"/>
    </location>
</feature>
<evidence type="ECO:0000313" key="3">
    <source>
        <dbReference type="Proteomes" id="UP000037397"/>
    </source>
</evidence>
<feature type="transmembrane region" description="Helical" evidence="1">
    <location>
        <begin position="427"/>
        <end position="447"/>
    </location>
</feature>
<keyword evidence="1" id="KW-1133">Transmembrane helix</keyword>
<feature type="transmembrane region" description="Helical" evidence="1">
    <location>
        <begin position="21"/>
        <end position="43"/>
    </location>
</feature>
<protein>
    <recommendedName>
        <fullName evidence="4">Glycosyltransferase RgtA/B/C/D-like domain-containing protein</fullName>
    </recommendedName>
</protein>
<dbReference type="EMBL" id="LAIR01000002">
    <property type="protein sequence ID" value="KNX39066.1"/>
    <property type="molecule type" value="Genomic_DNA"/>
</dbReference>
<dbReference type="OrthoDB" id="4871879at2"/>
<dbReference type="AlphaFoldDB" id="A0A0L6CMQ1"/>
<keyword evidence="1" id="KW-0812">Transmembrane</keyword>
<dbReference type="Proteomes" id="UP000037397">
    <property type="component" value="Unassembled WGS sequence"/>
</dbReference>
<sequence>MASPVPTRLNLPVRTRDRRQAALPVDLLILLAIALLPLVFFTVRLLVHGWTPQGDEALVAVRAHDVFSAHPPLTGMRSTSEFTAPGVHAHHPGPMQFYVLAPLYAVTGWWSGSLLITSLLVQCAFVAAAVIGAHRAAGRGAALVVVGVTLALGRVFGQSLVLPLNSWPDVLGLLAVLVLAWLLLLGRRGALLPYAACATFVAQGHVIFFPLVLLLSVGVAATAAVRWWLGRRATNGHARRSRSAVGSGRAWRRTGLITAGLLALLWLPTVVETWVNDPNNVGELWRLATGAGSTSPAAVPVPPEGLSTEGPLKDVTFGSAAQFVLGLLVPFGSLRLLGEQSGLRAVIGLVVVVLAVAAVVRPTRRGMRAGVAMSLAMLVPLIWMAVKAGSPVQLLYCALPLAASLLLTGLVGLWLHDVVARRARVWIGEWQAASIGAVVVLVGAVLATPAAMSPLTASYDGDVARAVSVTDGVRQTFERNGLLGRPVVLQNEGARSWLSLGPAITADLTEAGSTVYFDTGWQHEQDDDHRRIRNAPADAVRLVVRDRTPTAPWGGGLTDPTHRVPFTFEMPGGPLQVEVQIKG</sequence>
<reference evidence="3" key="1">
    <citation type="submission" date="2015-03" db="EMBL/GenBank/DDBJ databases">
        <title>Luteipulveratus halotolerans sp. nov., a novel actinobacterium (Dermacoccaceae) from Sarawak, Malaysia.</title>
        <authorList>
            <person name="Juboi H."/>
            <person name="Basik A."/>
            <person name="Shamsul S.S."/>
            <person name="Arnold P."/>
            <person name="Schmitt E.K."/>
            <person name="Sanglier J.-J."/>
            <person name="Yeo T."/>
        </authorList>
    </citation>
    <scope>NUCLEOTIDE SEQUENCE [LARGE SCALE GENOMIC DNA]</scope>
    <source>
        <strain evidence="3">C296001</strain>
    </source>
</reference>
<feature type="transmembrane region" description="Helical" evidence="1">
    <location>
        <begin position="140"/>
        <end position="161"/>
    </location>
</feature>